<accession>A0A7S2Y6D0</accession>
<dbReference type="InterPro" id="IPR000873">
    <property type="entry name" value="AMP-dep_synth/lig_dom"/>
</dbReference>
<sequence length="658" mass="73398">MGDDEQSALPYSTFEVTQEVRIRDISGGTEKPNTVMENWDSIVARHGDKPALHQKINGEWKTWTWNEYRKEVDNFGKSLISLGFERFDIINILGFNSPEWFIANYGAMAGGGISAGIYATNNSEACQYVSSHSNAKVIVCDGLKQLEKYYDIAKDLPDLKALVMYGQDKLPADIKEKVPVDVYTFEDFQKLGEGVSDEDLKARSTSWKPGETCTLIYTSGTTGPPKGVQITNDNITWTIRKMIKFTKHGYMTPNDAMISYLPLSHIAAQMLDLHTPLESGCQIYFAQPDALKGSIGTTLKEVRPTIFFGVPRVWEKIYEKLQEVARSSTGLKKKLSTWAKKQAGAHWESLEYGSKTKSPPFYFLAKKLLKKAHVALGFDRCYGFYVSAAPIEVKILRYFMSLDIPIMELFGQSECCGPYTINKLSAFKIGTVGRPLEGTEGRNDPENGELQYRGRHIFAGYKGMEQETKKTIDEEGWMYSGDVVKFDDHNDPAIAKPSGFMTITGRIKELIITAGGENVPPVLIEDELKAAMPAISNAMVIGDKRKFLTVLITLHVDMDEEGAPTNQLCGTALEEGKAIGSDAKTPAEARNDIKWQKYFEDGIKKANANATSSAQRVQKFTLLDGDFSEKGTELTPTLKLKRKVAAAKYEEEIEKMYA</sequence>
<feature type="domain" description="AMP-dependent synthetase/ligase" evidence="4">
    <location>
        <begin position="43"/>
        <end position="461"/>
    </location>
</feature>
<protein>
    <recommendedName>
        <fullName evidence="4">AMP-dependent synthetase/ligase domain-containing protein</fullName>
    </recommendedName>
</protein>
<dbReference type="InterPro" id="IPR020845">
    <property type="entry name" value="AMP-binding_CS"/>
</dbReference>
<dbReference type="PANTHER" id="PTHR43272:SF32">
    <property type="entry name" value="AMP-DEPENDENT SYNTHETASE_LIGASE DOMAIN-CONTAINING PROTEIN"/>
    <property type="match status" value="1"/>
</dbReference>
<dbReference type="AlphaFoldDB" id="A0A7S2Y6D0"/>
<dbReference type="GO" id="GO:0016020">
    <property type="term" value="C:membrane"/>
    <property type="evidence" value="ECO:0007669"/>
    <property type="project" value="TreeGrafter"/>
</dbReference>
<reference evidence="5" key="1">
    <citation type="submission" date="2021-01" db="EMBL/GenBank/DDBJ databases">
        <authorList>
            <person name="Corre E."/>
            <person name="Pelletier E."/>
            <person name="Niang G."/>
            <person name="Scheremetjew M."/>
            <person name="Finn R."/>
            <person name="Kale V."/>
            <person name="Holt S."/>
            <person name="Cochrane G."/>
            <person name="Meng A."/>
            <person name="Brown T."/>
            <person name="Cohen L."/>
        </authorList>
    </citation>
    <scope>NUCLEOTIDE SEQUENCE</scope>
    <source>
        <strain evidence="5">CCMP125</strain>
    </source>
</reference>
<dbReference type="InterPro" id="IPR042099">
    <property type="entry name" value="ANL_N_sf"/>
</dbReference>
<keyword evidence="3" id="KW-0443">Lipid metabolism</keyword>
<gene>
    <name evidence="5" type="ORF">APAL1065_LOCUS4547</name>
</gene>
<dbReference type="Gene3D" id="3.40.50.12780">
    <property type="entry name" value="N-terminal domain of ligase-like"/>
    <property type="match status" value="1"/>
</dbReference>
<dbReference type="Pfam" id="PF23562">
    <property type="entry name" value="AMP-binding_C_3"/>
    <property type="match status" value="1"/>
</dbReference>
<organism evidence="5">
    <name type="scientific">Entomoneis paludosa</name>
    <dbReference type="NCBI Taxonomy" id="265537"/>
    <lineage>
        <taxon>Eukaryota</taxon>
        <taxon>Sar</taxon>
        <taxon>Stramenopiles</taxon>
        <taxon>Ochrophyta</taxon>
        <taxon>Bacillariophyta</taxon>
        <taxon>Bacillariophyceae</taxon>
        <taxon>Bacillariophycidae</taxon>
        <taxon>Entomoneidaceae</taxon>
        <taxon>Entomoneis</taxon>
    </lineage>
</organism>
<dbReference type="Pfam" id="PF00501">
    <property type="entry name" value="AMP-binding"/>
    <property type="match status" value="1"/>
</dbReference>
<dbReference type="GO" id="GO:0005783">
    <property type="term" value="C:endoplasmic reticulum"/>
    <property type="evidence" value="ECO:0007669"/>
    <property type="project" value="TreeGrafter"/>
</dbReference>
<evidence type="ECO:0000313" key="5">
    <source>
        <dbReference type="EMBL" id="CAD9949243.1"/>
    </source>
</evidence>
<dbReference type="PANTHER" id="PTHR43272">
    <property type="entry name" value="LONG-CHAIN-FATTY-ACID--COA LIGASE"/>
    <property type="match status" value="1"/>
</dbReference>
<keyword evidence="2" id="KW-0276">Fatty acid metabolism</keyword>
<evidence type="ECO:0000256" key="1">
    <source>
        <dbReference type="ARBA" id="ARBA00022598"/>
    </source>
</evidence>
<evidence type="ECO:0000256" key="2">
    <source>
        <dbReference type="ARBA" id="ARBA00022832"/>
    </source>
</evidence>
<dbReference type="GO" id="GO:0004467">
    <property type="term" value="F:long-chain fatty acid-CoA ligase activity"/>
    <property type="evidence" value="ECO:0007669"/>
    <property type="project" value="TreeGrafter"/>
</dbReference>
<proteinExistence type="predicted"/>
<evidence type="ECO:0000259" key="4">
    <source>
        <dbReference type="Pfam" id="PF00501"/>
    </source>
</evidence>
<name>A0A7S2Y6D0_9STRA</name>
<dbReference type="EMBL" id="HBHT01006798">
    <property type="protein sequence ID" value="CAD9949243.1"/>
    <property type="molecule type" value="Transcribed_RNA"/>
</dbReference>
<evidence type="ECO:0000256" key="3">
    <source>
        <dbReference type="ARBA" id="ARBA00023098"/>
    </source>
</evidence>
<dbReference type="SUPFAM" id="SSF56801">
    <property type="entry name" value="Acetyl-CoA synthetase-like"/>
    <property type="match status" value="1"/>
</dbReference>
<dbReference type="PROSITE" id="PS00455">
    <property type="entry name" value="AMP_BINDING"/>
    <property type="match status" value="1"/>
</dbReference>
<keyword evidence="1" id="KW-0436">Ligase</keyword>